<protein>
    <recommendedName>
        <fullName evidence="2 5">DNA mismatch repair protein MutL</fullName>
    </recommendedName>
</protein>
<evidence type="ECO:0000256" key="2">
    <source>
        <dbReference type="ARBA" id="ARBA00021975"/>
    </source>
</evidence>
<evidence type="ECO:0000256" key="6">
    <source>
        <dbReference type="SAM" id="MobiDB-lite"/>
    </source>
</evidence>
<comment type="similarity">
    <text evidence="1 5">Belongs to the DNA mismatch repair MutL/HexB family.</text>
</comment>
<dbReference type="Pfam" id="PF13589">
    <property type="entry name" value="HATPase_c_3"/>
    <property type="match status" value="1"/>
</dbReference>
<dbReference type="PROSITE" id="PS00058">
    <property type="entry name" value="DNA_MISMATCH_REPAIR_1"/>
    <property type="match status" value="1"/>
</dbReference>
<name>A0A0M9GPV8_9HYPH</name>
<feature type="domain" description="MutL C-terminal dimerisation" evidence="7">
    <location>
        <begin position="427"/>
        <end position="573"/>
    </location>
</feature>
<dbReference type="InterPro" id="IPR042121">
    <property type="entry name" value="MutL_C_regsub"/>
</dbReference>
<dbReference type="AlphaFoldDB" id="A0A0M9GPV8"/>
<dbReference type="GO" id="GO:0016887">
    <property type="term" value="F:ATP hydrolysis activity"/>
    <property type="evidence" value="ECO:0007669"/>
    <property type="project" value="InterPro"/>
</dbReference>
<dbReference type="NCBIfam" id="NF000953">
    <property type="entry name" value="PRK00095.2-4"/>
    <property type="match status" value="1"/>
</dbReference>
<dbReference type="InterPro" id="IPR014762">
    <property type="entry name" value="DNA_mismatch_repair_CS"/>
</dbReference>
<dbReference type="InterPro" id="IPR037198">
    <property type="entry name" value="MutL_C_sf"/>
</dbReference>
<dbReference type="InterPro" id="IPR020667">
    <property type="entry name" value="DNA_mismatch_repair_MutL"/>
</dbReference>
<dbReference type="PATRIC" id="fig|1514904.3.peg.1632"/>
<dbReference type="InterPro" id="IPR014721">
    <property type="entry name" value="Ribsml_uS5_D2-typ_fold_subgr"/>
</dbReference>
<dbReference type="SMART" id="SM01340">
    <property type="entry name" value="DNA_mis_repair"/>
    <property type="match status" value="1"/>
</dbReference>
<dbReference type="InterPro" id="IPR036890">
    <property type="entry name" value="HATPase_C_sf"/>
</dbReference>
<keyword evidence="4 5" id="KW-0234">DNA repair</keyword>
<dbReference type="SUPFAM" id="SSF55874">
    <property type="entry name" value="ATPase domain of HSP90 chaperone/DNA topoisomerase II/histidine kinase"/>
    <property type="match status" value="1"/>
</dbReference>
<dbReference type="GO" id="GO:0005524">
    <property type="term" value="F:ATP binding"/>
    <property type="evidence" value="ECO:0007669"/>
    <property type="project" value="InterPro"/>
</dbReference>
<dbReference type="InterPro" id="IPR038973">
    <property type="entry name" value="MutL/Mlh/Pms-like"/>
</dbReference>
<dbReference type="InterPro" id="IPR013507">
    <property type="entry name" value="DNA_mismatch_S5_2-like"/>
</dbReference>
<dbReference type="PANTHER" id="PTHR10073:SF12">
    <property type="entry name" value="DNA MISMATCH REPAIR PROTEIN MLH1"/>
    <property type="match status" value="1"/>
</dbReference>
<evidence type="ECO:0000256" key="5">
    <source>
        <dbReference type="HAMAP-Rule" id="MF_00149"/>
    </source>
</evidence>
<evidence type="ECO:0000259" key="7">
    <source>
        <dbReference type="SMART" id="SM00853"/>
    </source>
</evidence>
<dbReference type="SUPFAM" id="SSF54211">
    <property type="entry name" value="Ribosomal protein S5 domain 2-like"/>
    <property type="match status" value="1"/>
</dbReference>
<dbReference type="Pfam" id="PF08676">
    <property type="entry name" value="MutL_C"/>
    <property type="match status" value="1"/>
</dbReference>
<dbReference type="Gene3D" id="3.30.565.10">
    <property type="entry name" value="Histidine kinase-like ATPase, C-terminal domain"/>
    <property type="match status" value="1"/>
</dbReference>
<gene>
    <name evidence="5" type="primary">mutL</name>
    <name evidence="9" type="ORF">SU32_02155</name>
</gene>
<keyword evidence="10" id="KW-1185">Reference proteome</keyword>
<dbReference type="GO" id="GO:0006298">
    <property type="term" value="P:mismatch repair"/>
    <property type="evidence" value="ECO:0007669"/>
    <property type="project" value="UniProtKB-UniRule"/>
</dbReference>
<feature type="region of interest" description="Disordered" evidence="6">
    <location>
        <begin position="345"/>
        <end position="399"/>
    </location>
</feature>
<dbReference type="SMART" id="SM00853">
    <property type="entry name" value="MutL_C"/>
    <property type="match status" value="1"/>
</dbReference>
<feature type="domain" description="DNA mismatch repair protein S5" evidence="8">
    <location>
        <begin position="210"/>
        <end position="328"/>
    </location>
</feature>
<dbReference type="Gene3D" id="3.30.1540.20">
    <property type="entry name" value="MutL, C-terminal domain, dimerisation subdomain"/>
    <property type="match status" value="1"/>
</dbReference>
<dbReference type="FunFam" id="3.30.565.10:FF:000003">
    <property type="entry name" value="DNA mismatch repair endonuclease MutL"/>
    <property type="match status" value="1"/>
</dbReference>
<proteinExistence type="inferred from homology"/>
<dbReference type="STRING" id="1514904.SU32_02155"/>
<dbReference type="CDD" id="cd00782">
    <property type="entry name" value="MutL_Trans"/>
    <property type="match status" value="1"/>
</dbReference>
<evidence type="ECO:0000256" key="1">
    <source>
        <dbReference type="ARBA" id="ARBA00006082"/>
    </source>
</evidence>
<organism evidence="9 10">
    <name type="scientific">Ahrensia marina</name>
    <dbReference type="NCBI Taxonomy" id="1514904"/>
    <lineage>
        <taxon>Bacteria</taxon>
        <taxon>Pseudomonadati</taxon>
        <taxon>Pseudomonadota</taxon>
        <taxon>Alphaproteobacteria</taxon>
        <taxon>Hyphomicrobiales</taxon>
        <taxon>Ahrensiaceae</taxon>
        <taxon>Ahrensia</taxon>
    </lineage>
</organism>
<comment type="caution">
    <text evidence="9">The sequence shown here is derived from an EMBL/GenBank/DDBJ whole genome shotgun (WGS) entry which is preliminary data.</text>
</comment>
<dbReference type="GO" id="GO:0030983">
    <property type="term" value="F:mismatched DNA binding"/>
    <property type="evidence" value="ECO:0007669"/>
    <property type="project" value="InterPro"/>
</dbReference>
<dbReference type="PANTHER" id="PTHR10073">
    <property type="entry name" value="DNA MISMATCH REPAIR PROTEIN MLH, PMS, MUTL"/>
    <property type="match status" value="1"/>
</dbReference>
<evidence type="ECO:0000259" key="8">
    <source>
        <dbReference type="SMART" id="SM01340"/>
    </source>
</evidence>
<dbReference type="SUPFAM" id="SSF118116">
    <property type="entry name" value="DNA mismatch repair protein MutL"/>
    <property type="match status" value="1"/>
</dbReference>
<evidence type="ECO:0000256" key="3">
    <source>
        <dbReference type="ARBA" id="ARBA00022763"/>
    </source>
</evidence>
<evidence type="ECO:0000313" key="10">
    <source>
        <dbReference type="Proteomes" id="UP000038011"/>
    </source>
</evidence>
<dbReference type="Proteomes" id="UP000038011">
    <property type="component" value="Unassembled WGS sequence"/>
</dbReference>
<feature type="compositionally biased region" description="Polar residues" evidence="6">
    <location>
        <begin position="375"/>
        <end position="392"/>
    </location>
</feature>
<dbReference type="InterPro" id="IPR002099">
    <property type="entry name" value="MutL/Mlh/PMS"/>
</dbReference>
<dbReference type="NCBIfam" id="TIGR00585">
    <property type="entry name" value="mutl"/>
    <property type="match status" value="1"/>
</dbReference>
<dbReference type="OrthoDB" id="9763467at2"/>
<dbReference type="EMBL" id="JXMU01000002">
    <property type="protein sequence ID" value="KPB02576.1"/>
    <property type="molecule type" value="Genomic_DNA"/>
</dbReference>
<accession>A0A0M9GPV8</accession>
<dbReference type="Pfam" id="PF01119">
    <property type="entry name" value="DNA_mis_repair"/>
    <property type="match status" value="1"/>
</dbReference>
<dbReference type="HAMAP" id="MF_00149">
    <property type="entry name" value="DNA_mis_repair"/>
    <property type="match status" value="1"/>
</dbReference>
<dbReference type="Gene3D" id="3.30.1370.100">
    <property type="entry name" value="MutL, C-terminal domain, regulatory subdomain"/>
    <property type="match status" value="1"/>
</dbReference>
<evidence type="ECO:0000256" key="4">
    <source>
        <dbReference type="ARBA" id="ARBA00023204"/>
    </source>
</evidence>
<dbReference type="InterPro" id="IPR042120">
    <property type="entry name" value="MutL_C_dimsub"/>
</dbReference>
<dbReference type="InterPro" id="IPR020568">
    <property type="entry name" value="Ribosomal_Su5_D2-typ_SF"/>
</dbReference>
<evidence type="ECO:0000313" key="9">
    <source>
        <dbReference type="EMBL" id="KPB02576.1"/>
    </source>
</evidence>
<dbReference type="InterPro" id="IPR014790">
    <property type="entry name" value="MutL_C"/>
</dbReference>
<sequence length="616" mass="66552">MHIRRLDEITVNQIAAGEVVERPASVIKELIENALDAGATRIEISTATGGKTYMSVSDNGHGMTGEDLQLAISRHCTSKMENGLNAIASLGFRGEALPSIGSVAKLSMISRQHNGTDGARIDVEGGTVSGPKPSAGNPGTRVEVRDLFYATPARLKFMKSERAESTAINDVVRRIAMAAPAVSFSLSGTERRILDFPKCSADSAGRKKRIAQVLGQEFTDNCIELNVERDGISITGLISLPSYHRGNAAHQYAYVNGRPIKDRQILGALRGAYSDMLVRDRFPVVVLFIDIDPALVDVNVHPAKADVRFRDPGLVRGLIVSGIRHALAQEGVRASTSAASAMSGAFKPGFSAPPHSPHNPESQQSWNKPVEPDLTESSTPFVNSFHEGQQSHMPDMPPIVRDLAETPPRSTDAAAQRVSSQFPLGAARAQIHDTYIVSQTEKSVVIVDQHAAHERLVFESLKKALSERVMPSQMLLVPDIIDLNADESEALLAMSGELERFGLLVESFGPGAVAVRGTPAILGDTDTHNLVRDLAGDILESGQSDGTLRLKDMIEKVASTMACHGSVRAGRRMRNEEMNALLRQMEATPGSSTCNHGRPTFIELQLADMEKLFGRR</sequence>
<reference evidence="9 10" key="1">
    <citation type="submission" date="2015-01" db="EMBL/GenBank/DDBJ databases">
        <title>Ahrensia donghaiensis sp. nov., a novel dimethylsulphoniopropionate-cleavage bacterium isolated from seawater and emended descriptions of the genus Ahrensia and Ahrensia kielensis.</title>
        <authorList>
            <person name="Liu J."/>
        </authorList>
    </citation>
    <scope>NUCLEOTIDE SEQUENCE [LARGE SCALE GENOMIC DNA]</scope>
    <source>
        <strain evidence="9 10">LZD062</strain>
    </source>
</reference>
<comment type="function">
    <text evidence="5">This protein is involved in the repair of mismatches in DNA. It is required for dam-dependent methyl-directed DNA mismatch repair. May act as a 'molecular matchmaker', a protein that promotes the formation of a stable complex between two or more DNA-binding proteins in an ATP-dependent manner without itself being part of a final effector complex.</text>
</comment>
<dbReference type="GO" id="GO:0140664">
    <property type="term" value="F:ATP-dependent DNA damage sensor activity"/>
    <property type="evidence" value="ECO:0007669"/>
    <property type="project" value="InterPro"/>
</dbReference>
<dbReference type="CDD" id="cd16926">
    <property type="entry name" value="HATPase_MutL-MLH-PMS-like"/>
    <property type="match status" value="1"/>
</dbReference>
<keyword evidence="3 5" id="KW-0227">DNA damage</keyword>
<dbReference type="Gene3D" id="3.30.230.10">
    <property type="match status" value="1"/>
</dbReference>
<dbReference type="RefSeq" id="WP_053997686.1">
    <property type="nucleotide sequence ID" value="NZ_JXMU01000002.1"/>
</dbReference>
<dbReference type="GO" id="GO:0032300">
    <property type="term" value="C:mismatch repair complex"/>
    <property type="evidence" value="ECO:0007669"/>
    <property type="project" value="InterPro"/>
</dbReference>